<reference evidence="6" key="1">
    <citation type="submission" date="2015-07" db="EMBL/GenBank/DDBJ databases">
        <title>Complete genome sequence and phylogenetic analysis of Limnochorda pilosa.</title>
        <authorList>
            <person name="Watanabe M."/>
            <person name="Kojima H."/>
            <person name="Fukui M."/>
        </authorList>
    </citation>
    <scope>NUCLEOTIDE SEQUENCE [LARGE SCALE GENOMIC DNA]</scope>
    <source>
        <strain evidence="6">HC45</strain>
    </source>
</reference>
<dbReference type="PANTHER" id="PTHR12526">
    <property type="entry name" value="GLYCOSYLTRANSFERASE"/>
    <property type="match status" value="1"/>
</dbReference>
<evidence type="ECO:0000259" key="3">
    <source>
        <dbReference type="Pfam" id="PF00534"/>
    </source>
</evidence>
<name>A0A0K2SJF9_LIMPI</name>
<keyword evidence="6" id="KW-1185">Reference proteome</keyword>
<dbReference type="AlphaFoldDB" id="A0A0K2SJF9"/>
<dbReference type="PATRIC" id="fig|1555112.3.peg.1414"/>
<keyword evidence="2 5" id="KW-0808">Transferase</keyword>
<dbReference type="KEGG" id="lpil:LIP_1374"/>
<dbReference type="Pfam" id="PF13439">
    <property type="entry name" value="Glyco_transf_4"/>
    <property type="match status" value="1"/>
</dbReference>
<sequence length="418" mass="46140">MISDHGDPMAPPGGEQTGGQNVYVRELARHLGKKGVVVDVFTHWDDPDRPQVEYPFDGVRVIRLAAGKKGYVPKDRLLRHVPAFVSELGQMVRRDRRVGSFDRYHLIHSHYWISGRVGRLLKARTGLPQVHTSHSLGLDKIEHQPRAVDPSRLEEERAVVTHADAVVATSPPEVERLVEGYGAPRERIRVIPCGVDPDVFRPRPGQLPPGREPEELTLFFAGRFVPQKGVDVLGCAFARLARGWRGKPLRLVLAGGDGPRVPVADWSPQRRLLEQILRAGGVRDRVTFLGPVDQERLSLWFHAADVVAVPSRYESFGMVALEALASGAAVVASKVGGLSHTVKHGVSGLHVPPVDDEALAAALERLLSDEALRRRLRRGALRQVRREYAWQRIAAAMDALYQEVGTAWPTPLMAPASS</sequence>
<evidence type="ECO:0000313" key="6">
    <source>
        <dbReference type="Proteomes" id="UP000065807"/>
    </source>
</evidence>
<evidence type="ECO:0000256" key="2">
    <source>
        <dbReference type="ARBA" id="ARBA00022679"/>
    </source>
</evidence>
<dbReference type="Gene3D" id="3.40.50.2000">
    <property type="entry name" value="Glycogen Phosphorylase B"/>
    <property type="match status" value="2"/>
</dbReference>
<keyword evidence="1" id="KW-0328">Glycosyltransferase</keyword>
<dbReference type="GO" id="GO:0016757">
    <property type="term" value="F:glycosyltransferase activity"/>
    <property type="evidence" value="ECO:0007669"/>
    <property type="project" value="UniProtKB-KW"/>
</dbReference>
<dbReference type="EMBL" id="AP014924">
    <property type="protein sequence ID" value="BAS27225.1"/>
    <property type="molecule type" value="Genomic_DNA"/>
</dbReference>
<evidence type="ECO:0000313" key="5">
    <source>
        <dbReference type="EMBL" id="BAS27225.1"/>
    </source>
</evidence>
<dbReference type="STRING" id="1555112.LIP_1374"/>
<feature type="domain" description="Glycosyl transferase family 1" evidence="3">
    <location>
        <begin position="212"/>
        <end position="380"/>
    </location>
</feature>
<dbReference type="Pfam" id="PF00534">
    <property type="entry name" value="Glycos_transf_1"/>
    <property type="match status" value="1"/>
</dbReference>
<dbReference type="PANTHER" id="PTHR12526:SF510">
    <property type="entry name" value="D-INOSITOL 3-PHOSPHATE GLYCOSYLTRANSFERASE"/>
    <property type="match status" value="1"/>
</dbReference>
<dbReference type="Proteomes" id="UP000065807">
    <property type="component" value="Chromosome"/>
</dbReference>
<reference evidence="6" key="2">
    <citation type="journal article" date="2016" name="Int. J. Syst. Evol. Microbiol.">
        <title>Complete genome sequence and cell structure of Limnochorda pilosa, a Gram-negative spore-former within the phylum Firmicutes.</title>
        <authorList>
            <person name="Watanabe M."/>
            <person name="Kojima H."/>
            <person name="Fukui M."/>
        </authorList>
    </citation>
    <scope>NUCLEOTIDE SEQUENCE [LARGE SCALE GENOMIC DNA]</scope>
    <source>
        <strain evidence="6">HC45</strain>
    </source>
</reference>
<accession>A0A0K2SJF9</accession>
<gene>
    <name evidence="5" type="ORF">LIP_1374</name>
</gene>
<evidence type="ECO:0000259" key="4">
    <source>
        <dbReference type="Pfam" id="PF13439"/>
    </source>
</evidence>
<dbReference type="SUPFAM" id="SSF53756">
    <property type="entry name" value="UDP-Glycosyltransferase/glycogen phosphorylase"/>
    <property type="match status" value="1"/>
</dbReference>
<dbReference type="InterPro" id="IPR001296">
    <property type="entry name" value="Glyco_trans_1"/>
</dbReference>
<proteinExistence type="predicted"/>
<organism evidence="5 6">
    <name type="scientific">Limnochorda pilosa</name>
    <dbReference type="NCBI Taxonomy" id="1555112"/>
    <lineage>
        <taxon>Bacteria</taxon>
        <taxon>Bacillati</taxon>
        <taxon>Bacillota</taxon>
        <taxon>Limnochordia</taxon>
        <taxon>Limnochordales</taxon>
        <taxon>Limnochordaceae</taxon>
        <taxon>Limnochorda</taxon>
    </lineage>
</organism>
<protein>
    <submittedName>
        <fullName evidence="5">Glycosyl transferase family 1</fullName>
    </submittedName>
</protein>
<dbReference type="InterPro" id="IPR028098">
    <property type="entry name" value="Glyco_trans_4-like_N"/>
</dbReference>
<feature type="domain" description="Glycosyltransferase subfamily 4-like N-terminal" evidence="4">
    <location>
        <begin position="18"/>
        <end position="198"/>
    </location>
</feature>
<evidence type="ECO:0000256" key="1">
    <source>
        <dbReference type="ARBA" id="ARBA00022676"/>
    </source>
</evidence>